<dbReference type="InterPro" id="IPR003439">
    <property type="entry name" value="ABC_transporter-like_ATP-bd"/>
</dbReference>
<dbReference type="RefSeq" id="WP_176577775.1">
    <property type="nucleotide sequence ID" value="NZ_CBDRGH010000008.1"/>
</dbReference>
<dbReference type="Pfam" id="PF00005">
    <property type="entry name" value="ABC_tran"/>
    <property type="match status" value="1"/>
</dbReference>
<keyword evidence="13" id="KW-1185">Reference proteome</keyword>
<evidence type="ECO:0000313" key="12">
    <source>
        <dbReference type="EMBL" id="QKZ22765.1"/>
    </source>
</evidence>
<dbReference type="Gene3D" id="3.40.50.300">
    <property type="entry name" value="P-loop containing nucleotide triphosphate hydrolases"/>
    <property type="match status" value="1"/>
</dbReference>
<keyword evidence="9" id="KW-0046">Antibiotic resistance</keyword>
<dbReference type="AlphaFoldDB" id="A0A7H8TH69"/>
<dbReference type="PROSITE" id="PS00211">
    <property type="entry name" value="ABC_TRANSPORTER_1"/>
    <property type="match status" value="1"/>
</dbReference>
<evidence type="ECO:0000256" key="2">
    <source>
        <dbReference type="ARBA" id="ARBA00012191"/>
    </source>
</evidence>
<evidence type="ECO:0000256" key="1">
    <source>
        <dbReference type="ARBA" id="ARBA00004413"/>
    </source>
</evidence>
<dbReference type="GO" id="GO:0005524">
    <property type="term" value="F:ATP binding"/>
    <property type="evidence" value="ECO:0007669"/>
    <property type="project" value="UniProtKB-KW"/>
</dbReference>
<dbReference type="Proteomes" id="UP000509418">
    <property type="component" value="Chromosome"/>
</dbReference>
<dbReference type="GO" id="GO:1900753">
    <property type="term" value="P:doxorubicin transport"/>
    <property type="evidence" value="ECO:0007669"/>
    <property type="project" value="InterPro"/>
</dbReference>
<dbReference type="SUPFAM" id="SSF52540">
    <property type="entry name" value="P-loop containing nucleoside triphosphate hydrolases"/>
    <property type="match status" value="1"/>
</dbReference>
<organism evidence="12 13">
    <name type="scientific">Streptomyces chartreusis</name>
    <dbReference type="NCBI Taxonomy" id="1969"/>
    <lineage>
        <taxon>Bacteria</taxon>
        <taxon>Bacillati</taxon>
        <taxon>Actinomycetota</taxon>
        <taxon>Actinomycetes</taxon>
        <taxon>Kitasatosporales</taxon>
        <taxon>Streptomycetaceae</taxon>
        <taxon>Streptomyces</taxon>
    </lineage>
</organism>
<dbReference type="PANTHER" id="PTHR42711">
    <property type="entry name" value="ABC TRANSPORTER ATP-BINDING PROTEIN"/>
    <property type="match status" value="1"/>
</dbReference>
<keyword evidence="6 12" id="KW-0067">ATP-binding</keyword>
<dbReference type="InterPro" id="IPR017871">
    <property type="entry name" value="ABC_transporter-like_CS"/>
</dbReference>
<dbReference type="InterPro" id="IPR003593">
    <property type="entry name" value="AAA+_ATPase"/>
</dbReference>
<evidence type="ECO:0000256" key="7">
    <source>
        <dbReference type="ARBA" id="ARBA00022967"/>
    </source>
</evidence>
<evidence type="ECO:0000256" key="6">
    <source>
        <dbReference type="ARBA" id="ARBA00022840"/>
    </source>
</evidence>
<accession>A0A7H8TH69</accession>
<evidence type="ECO:0000256" key="9">
    <source>
        <dbReference type="ARBA" id="ARBA00023251"/>
    </source>
</evidence>
<dbReference type="NCBIfam" id="TIGR01188">
    <property type="entry name" value="drrA"/>
    <property type="match status" value="1"/>
</dbReference>
<keyword evidence="5" id="KW-0547">Nucleotide-binding</keyword>
<keyword evidence="7" id="KW-1278">Translocase</keyword>
<evidence type="ECO:0000313" key="13">
    <source>
        <dbReference type="Proteomes" id="UP000509418"/>
    </source>
</evidence>
<dbReference type="GO" id="GO:0016887">
    <property type="term" value="F:ATP hydrolysis activity"/>
    <property type="evidence" value="ECO:0007669"/>
    <property type="project" value="InterPro"/>
</dbReference>
<dbReference type="InterPro" id="IPR027417">
    <property type="entry name" value="P-loop_NTPase"/>
</dbReference>
<keyword evidence="4" id="KW-1003">Cell membrane</keyword>
<dbReference type="Pfam" id="PF13732">
    <property type="entry name" value="DrrA1-3_C"/>
    <property type="match status" value="1"/>
</dbReference>
<dbReference type="GO" id="GO:0043215">
    <property type="term" value="P:daunorubicin transport"/>
    <property type="evidence" value="ECO:0007669"/>
    <property type="project" value="InterPro"/>
</dbReference>
<evidence type="ECO:0000256" key="10">
    <source>
        <dbReference type="ARBA" id="ARBA00049985"/>
    </source>
</evidence>
<dbReference type="InterPro" id="IPR005894">
    <property type="entry name" value="DrrA"/>
</dbReference>
<dbReference type="GO" id="GO:0008559">
    <property type="term" value="F:ABC-type xenobiotic transporter activity"/>
    <property type="evidence" value="ECO:0007669"/>
    <property type="project" value="UniProtKB-EC"/>
</dbReference>
<dbReference type="GO" id="GO:0046677">
    <property type="term" value="P:response to antibiotic"/>
    <property type="evidence" value="ECO:0007669"/>
    <property type="project" value="UniProtKB-KW"/>
</dbReference>
<evidence type="ECO:0000256" key="3">
    <source>
        <dbReference type="ARBA" id="ARBA00022448"/>
    </source>
</evidence>
<dbReference type="FunFam" id="3.40.50.300:FF:000589">
    <property type="entry name" value="ABC transporter, ATP-binding subunit"/>
    <property type="match status" value="1"/>
</dbReference>
<dbReference type="PANTHER" id="PTHR42711:SF19">
    <property type="entry name" value="DOXORUBICIN RESISTANCE ATP-BINDING PROTEIN DRRA"/>
    <property type="match status" value="1"/>
</dbReference>
<dbReference type="EMBL" id="CP056041">
    <property type="protein sequence ID" value="QKZ22765.1"/>
    <property type="molecule type" value="Genomic_DNA"/>
</dbReference>
<evidence type="ECO:0000256" key="4">
    <source>
        <dbReference type="ARBA" id="ARBA00022475"/>
    </source>
</evidence>
<dbReference type="PROSITE" id="PS50893">
    <property type="entry name" value="ABC_TRANSPORTER_2"/>
    <property type="match status" value="1"/>
</dbReference>
<gene>
    <name evidence="12" type="ORF">HUT05_38685</name>
</gene>
<dbReference type="EC" id="7.6.2.2" evidence="2"/>
<feature type="domain" description="ABC transporter" evidence="11">
    <location>
        <begin position="13"/>
        <end position="244"/>
    </location>
</feature>
<evidence type="ECO:0000259" key="11">
    <source>
        <dbReference type="PROSITE" id="PS50893"/>
    </source>
</evidence>
<keyword evidence="3" id="KW-0813">Transport</keyword>
<dbReference type="GO" id="GO:0005886">
    <property type="term" value="C:plasma membrane"/>
    <property type="evidence" value="ECO:0007669"/>
    <property type="project" value="UniProtKB-SubCell"/>
</dbReference>
<comment type="similarity">
    <text evidence="10">Belongs to the ABC transporter superfamily. Drug exporter-1 (DrugE1) (TC 3.A.1.105) family.</text>
</comment>
<proteinExistence type="inferred from homology"/>
<sequence>MSSTSPGTRAPAVEARQLIKTYGEVTALDGMDITVEPGTVFGLLGPNGAGKSTTVKILTTLARPDSGSATVAGHDVLRHPDRVRRAIGVVAQSSGADPVATGRENLQLQGRLYGLGRADLGRRVAELLDRFRLTDAADRPVKGYSGGMRRRLDVALGLVHRPEVLFLDEPTTGLDPETRAAMWDEIGRLAVEDGMTVLLTTHYLEEADRLAERIAIVDRGRIVVAGTPDALKGELRGDAVHVELRQSVGDAGRTLLVGALDGLPGVHEVLVDGRCVSVRADEGAAAMPALLAALERAGVGVATATVARPSLDDVYLRYAGRRYAGAGAGADRSEDLVLAGTGGAR</sequence>
<dbReference type="InterPro" id="IPR025302">
    <property type="entry name" value="DrrA1/2-like_C"/>
</dbReference>
<reference evidence="12 13" key="1">
    <citation type="submission" date="2020-06" db="EMBL/GenBank/DDBJ databases">
        <title>Genome mining for natural products.</title>
        <authorList>
            <person name="Zhang B."/>
            <person name="Shi J."/>
            <person name="Ge H."/>
        </authorList>
    </citation>
    <scope>NUCLEOTIDE SEQUENCE [LARGE SCALE GENOMIC DNA]</scope>
    <source>
        <strain evidence="12 13">NA02069</strain>
    </source>
</reference>
<protein>
    <recommendedName>
        <fullName evidence="2">ABC-type xenobiotic transporter</fullName>
        <ecNumber evidence="2">7.6.2.2</ecNumber>
    </recommendedName>
</protein>
<dbReference type="InterPro" id="IPR050763">
    <property type="entry name" value="ABC_transporter_ATP-binding"/>
</dbReference>
<name>A0A7H8TH69_STRCX</name>
<keyword evidence="8" id="KW-0472">Membrane</keyword>
<evidence type="ECO:0000256" key="5">
    <source>
        <dbReference type="ARBA" id="ARBA00022741"/>
    </source>
</evidence>
<dbReference type="SMART" id="SM00382">
    <property type="entry name" value="AAA"/>
    <property type="match status" value="1"/>
</dbReference>
<comment type="subcellular location">
    <subcellularLocation>
        <location evidence="1">Cell membrane</location>
        <topology evidence="1">Peripheral membrane protein</topology>
        <orientation evidence="1">Cytoplasmic side</orientation>
    </subcellularLocation>
</comment>
<evidence type="ECO:0000256" key="8">
    <source>
        <dbReference type="ARBA" id="ARBA00023136"/>
    </source>
</evidence>